<sequence length="118" mass="13777">MPLQRTTLSRLSRILSSRIDDKDHQPPGDLESPGIPRDRANEVVRKFVGDVGQENQRNWILETKYRTDELNAKNFQKEDEGFRIDLPAYLRTGQHRGQMNDLSLCIVYYSERLELTSE</sequence>
<reference evidence="2 3" key="1">
    <citation type="journal article" date="2019" name="Commun. Biol.">
        <title>The bagworm genome reveals a unique fibroin gene that provides high tensile strength.</title>
        <authorList>
            <person name="Kono N."/>
            <person name="Nakamura H."/>
            <person name="Ohtoshi R."/>
            <person name="Tomita M."/>
            <person name="Numata K."/>
            <person name="Arakawa K."/>
        </authorList>
    </citation>
    <scope>NUCLEOTIDE SEQUENCE [LARGE SCALE GENOMIC DNA]</scope>
</reference>
<proteinExistence type="predicted"/>
<accession>A0A4C1Z006</accession>
<evidence type="ECO:0000313" key="2">
    <source>
        <dbReference type="EMBL" id="GBP79977.1"/>
    </source>
</evidence>
<organism evidence="2 3">
    <name type="scientific">Eumeta variegata</name>
    <name type="common">Bagworm moth</name>
    <name type="synonym">Eumeta japonica</name>
    <dbReference type="NCBI Taxonomy" id="151549"/>
    <lineage>
        <taxon>Eukaryota</taxon>
        <taxon>Metazoa</taxon>
        <taxon>Ecdysozoa</taxon>
        <taxon>Arthropoda</taxon>
        <taxon>Hexapoda</taxon>
        <taxon>Insecta</taxon>
        <taxon>Pterygota</taxon>
        <taxon>Neoptera</taxon>
        <taxon>Endopterygota</taxon>
        <taxon>Lepidoptera</taxon>
        <taxon>Glossata</taxon>
        <taxon>Ditrysia</taxon>
        <taxon>Tineoidea</taxon>
        <taxon>Psychidae</taxon>
        <taxon>Oiketicinae</taxon>
        <taxon>Eumeta</taxon>
    </lineage>
</organism>
<comment type="caution">
    <text evidence="2">The sequence shown here is derived from an EMBL/GenBank/DDBJ whole genome shotgun (WGS) entry which is preliminary data.</text>
</comment>
<dbReference type="AlphaFoldDB" id="A0A4C1Z006"/>
<protein>
    <submittedName>
        <fullName evidence="2">Uncharacterized protein</fullName>
    </submittedName>
</protein>
<gene>
    <name evidence="2" type="ORF">EVAR_52976_1</name>
</gene>
<feature type="region of interest" description="Disordered" evidence="1">
    <location>
        <begin position="16"/>
        <end position="37"/>
    </location>
</feature>
<keyword evidence="3" id="KW-1185">Reference proteome</keyword>
<name>A0A4C1Z006_EUMVA</name>
<dbReference type="Proteomes" id="UP000299102">
    <property type="component" value="Unassembled WGS sequence"/>
</dbReference>
<evidence type="ECO:0000313" key="3">
    <source>
        <dbReference type="Proteomes" id="UP000299102"/>
    </source>
</evidence>
<dbReference type="EMBL" id="BGZK01001440">
    <property type="protein sequence ID" value="GBP79977.1"/>
    <property type="molecule type" value="Genomic_DNA"/>
</dbReference>
<evidence type="ECO:0000256" key="1">
    <source>
        <dbReference type="SAM" id="MobiDB-lite"/>
    </source>
</evidence>